<accession>A0A1H1H998</accession>
<dbReference type="RefSeq" id="WP_090404114.1">
    <property type="nucleotide sequence ID" value="NZ_FNKM01000002.1"/>
</dbReference>
<evidence type="ECO:0000313" key="2">
    <source>
        <dbReference type="EMBL" id="TWR67126.1"/>
    </source>
</evidence>
<comment type="caution">
    <text evidence="2">The sequence shown here is derived from an EMBL/GenBank/DDBJ whole genome shotgun (WGS) entry which is preliminary data.</text>
</comment>
<dbReference type="Proteomes" id="UP000198740">
    <property type="component" value="Unassembled WGS sequence"/>
</dbReference>
<dbReference type="EMBL" id="FNKM01000002">
    <property type="protein sequence ID" value="SDR21941.1"/>
    <property type="molecule type" value="Genomic_DNA"/>
</dbReference>
<dbReference type="EMBL" id="VFES01000005">
    <property type="protein sequence ID" value="TWR67126.1"/>
    <property type="molecule type" value="Genomic_DNA"/>
</dbReference>
<dbReference type="AlphaFoldDB" id="A0A1H1H998"/>
<evidence type="ECO:0000313" key="3">
    <source>
        <dbReference type="Proteomes" id="UP000198740"/>
    </source>
</evidence>
<organism evidence="2 4">
    <name type="scientific">Pseudomonas grimontii</name>
    <dbReference type="NCBI Taxonomy" id="129847"/>
    <lineage>
        <taxon>Bacteria</taxon>
        <taxon>Pseudomonadati</taxon>
        <taxon>Pseudomonadota</taxon>
        <taxon>Gammaproteobacteria</taxon>
        <taxon>Pseudomonadales</taxon>
        <taxon>Pseudomonadaceae</taxon>
        <taxon>Pseudomonas</taxon>
    </lineage>
</organism>
<sequence>MKHFPGWMLESAHSYLKAAELLDAQNLPHVSMVNAAIGMEIVLKSFISVPDQHQDTSGETYTIDVDALKAAHKHLQSTGKTPADQRRDGHDLLTLFHAVPADIRKALALDSQEDSFDRYRDVFTNSRYQYESSSWKFSDPVLMRLLRWTLANVVGYHKERGSQDAFIVSYIAKQQAGPGDA</sequence>
<dbReference type="OrthoDB" id="6400268at2"/>
<evidence type="ECO:0008006" key="5">
    <source>
        <dbReference type="Google" id="ProtNLM"/>
    </source>
</evidence>
<dbReference type="Proteomes" id="UP000317267">
    <property type="component" value="Unassembled WGS sequence"/>
</dbReference>
<keyword evidence="3" id="KW-1185">Reference proteome</keyword>
<protein>
    <recommendedName>
        <fullName evidence="5">AbiV family abortive infection protein</fullName>
    </recommendedName>
</protein>
<reference evidence="1 3" key="1">
    <citation type="submission" date="2016-10" db="EMBL/GenBank/DDBJ databases">
        <authorList>
            <person name="Varghese N."/>
            <person name="Submissions S."/>
        </authorList>
    </citation>
    <scope>NUCLEOTIDE SEQUENCE [LARGE SCALE GENOMIC DNA]</scope>
    <source>
        <strain evidence="1 3">BS2976</strain>
    </source>
</reference>
<reference evidence="2 4" key="2">
    <citation type="submission" date="2019-06" db="EMBL/GenBank/DDBJ databases">
        <title>Pseudomonas bimorpha sp. nov. isolated from bovine raw milk and skim milk concentrate.</title>
        <authorList>
            <person name="Hofmann K."/>
            <person name="Huptas C."/>
            <person name="Doll E."/>
            <person name="Scherer S."/>
            <person name="Wenning M."/>
        </authorList>
    </citation>
    <scope>NUCLEOTIDE SEQUENCE [LARGE SCALE GENOMIC DNA]</scope>
    <source>
        <strain evidence="2 4">DSM 17515</strain>
    </source>
</reference>
<proteinExistence type="predicted"/>
<evidence type="ECO:0000313" key="1">
    <source>
        <dbReference type="EMBL" id="SDR21941.1"/>
    </source>
</evidence>
<name>A0A1H1H998_9PSED</name>
<gene>
    <name evidence="2" type="ORF">FIV39_10520</name>
    <name evidence="1" type="ORF">SAMN04490186_4093</name>
</gene>
<evidence type="ECO:0000313" key="4">
    <source>
        <dbReference type="Proteomes" id="UP000317267"/>
    </source>
</evidence>